<dbReference type="InterPro" id="IPR003958">
    <property type="entry name" value="CBFA_NFYB_domain"/>
</dbReference>
<organism evidence="5 6">
    <name type="scientific">Sporothrix curviconia</name>
    <dbReference type="NCBI Taxonomy" id="1260050"/>
    <lineage>
        <taxon>Eukaryota</taxon>
        <taxon>Fungi</taxon>
        <taxon>Dikarya</taxon>
        <taxon>Ascomycota</taxon>
        <taxon>Pezizomycotina</taxon>
        <taxon>Sordariomycetes</taxon>
        <taxon>Sordariomycetidae</taxon>
        <taxon>Ophiostomatales</taxon>
        <taxon>Ophiostomataceae</taxon>
        <taxon>Sporothrix</taxon>
    </lineage>
</organism>
<comment type="caution">
    <text evidence="5">The sequence shown here is derived from an EMBL/GenBank/DDBJ whole genome shotgun (WGS) entry which is preliminary data.</text>
</comment>
<dbReference type="InterPro" id="IPR009072">
    <property type="entry name" value="Histone-fold"/>
</dbReference>
<dbReference type="PANTHER" id="PTHR10252:SF54">
    <property type="entry name" value="CHROMATIN ACCESSIBILITY COMPLEX PROTEIN 1"/>
    <property type="match status" value="1"/>
</dbReference>
<proteinExistence type="predicted"/>
<reference evidence="5 6" key="1">
    <citation type="submission" date="2024-01" db="EMBL/GenBank/DDBJ databases">
        <authorList>
            <person name="Allen C."/>
            <person name="Tagirdzhanova G."/>
        </authorList>
    </citation>
    <scope>NUCLEOTIDE SEQUENCE [LARGE SCALE GENOMIC DNA]</scope>
</reference>
<dbReference type="EMBL" id="CAWUHB010000045">
    <property type="protein sequence ID" value="CAK7228621.1"/>
    <property type="molecule type" value="Genomic_DNA"/>
</dbReference>
<dbReference type="Pfam" id="PF00808">
    <property type="entry name" value="CBFD_NFYB_HMF"/>
    <property type="match status" value="1"/>
</dbReference>
<evidence type="ECO:0000256" key="2">
    <source>
        <dbReference type="ARBA" id="ARBA00023242"/>
    </source>
</evidence>
<sequence>MPYNTTAIPPRKEPTGQTQLPLSRVRKIVALDPDVNICSSNAAFVITLATELFIQYLSSEAQNMVKLDRKPRRNVQYRDLANAVNRVDRLEFLEDTVPVTVPFGKIKRDAAAAQAKLRSGGAVGGDAPAGRSGGGSGKGRGGKGGESASGGAAGRSNKAAGRTSTGPPPTAISAIMANGDGTTNGGSGGGGGKKRQQVLSFSILNGEDNDSEQKNSLTFRSVPSSGAAAAAALAQAAAASGVDDADPDAQLEQDMQRAHEDGPGGLPSLSASARRDSSARFIVANDVDMQDG</sequence>
<evidence type="ECO:0000256" key="1">
    <source>
        <dbReference type="ARBA" id="ARBA00004123"/>
    </source>
</evidence>
<evidence type="ECO:0000313" key="5">
    <source>
        <dbReference type="EMBL" id="CAK7228621.1"/>
    </source>
</evidence>
<name>A0ABP0CBU9_9PEZI</name>
<evidence type="ECO:0000256" key="3">
    <source>
        <dbReference type="SAM" id="MobiDB-lite"/>
    </source>
</evidence>
<accession>A0ABP0CBU9</accession>
<feature type="region of interest" description="Disordered" evidence="3">
    <location>
        <begin position="118"/>
        <end position="226"/>
    </location>
</feature>
<dbReference type="Proteomes" id="UP001642405">
    <property type="component" value="Unassembled WGS sequence"/>
</dbReference>
<feature type="compositionally biased region" description="Gly residues" evidence="3">
    <location>
        <begin position="182"/>
        <end position="191"/>
    </location>
</feature>
<gene>
    <name evidence="5" type="ORF">SCUCBS95973_006940</name>
</gene>
<dbReference type="CDD" id="cd23645">
    <property type="entry name" value="HFD_Dpb3-like"/>
    <property type="match status" value="1"/>
</dbReference>
<keyword evidence="2" id="KW-0539">Nucleus</keyword>
<dbReference type="SUPFAM" id="SSF47113">
    <property type="entry name" value="Histone-fold"/>
    <property type="match status" value="1"/>
</dbReference>
<keyword evidence="6" id="KW-1185">Reference proteome</keyword>
<protein>
    <recommendedName>
        <fullName evidence="4">Transcription factor CBF/NF-Y/archaeal histone domain-containing protein</fullName>
    </recommendedName>
</protein>
<feature type="domain" description="Transcription factor CBF/NF-Y/archaeal histone" evidence="4">
    <location>
        <begin position="19"/>
        <end position="84"/>
    </location>
</feature>
<dbReference type="InterPro" id="IPR050568">
    <property type="entry name" value="Transcr_DNA_Rep_Reg"/>
</dbReference>
<comment type="subcellular location">
    <subcellularLocation>
        <location evidence="1">Nucleus</location>
    </subcellularLocation>
</comment>
<evidence type="ECO:0000313" key="6">
    <source>
        <dbReference type="Proteomes" id="UP001642405"/>
    </source>
</evidence>
<dbReference type="Gene3D" id="1.10.20.10">
    <property type="entry name" value="Histone, subunit A"/>
    <property type="match status" value="1"/>
</dbReference>
<dbReference type="PANTHER" id="PTHR10252">
    <property type="entry name" value="HISTONE-LIKE TRANSCRIPTION FACTOR CCAAT-RELATED"/>
    <property type="match status" value="1"/>
</dbReference>
<feature type="region of interest" description="Disordered" evidence="3">
    <location>
        <begin position="238"/>
        <end position="277"/>
    </location>
</feature>
<evidence type="ECO:0000259" key="4">
    <source>
        <dbReference type="Pfam" id="PF00808"/>
    </source>
</evidence>
<feature type="compositionally biased region" description="Gly residues" evidence="3">
    <location>
        <begin position="131"/>
        <end position="153"/>
    </location>
</feature>